<proteinExistence type="predicted"/>
<feature type="domain" description="AsmA" evidence="2">
    <location>
        <begin position="302"/>
        <end position="533"/>
    </location>
</feature>
<protein>
    <recommendedName>
        <fullName evidence="2">AsmA domain-containing protein</fullName>
    </recommendedName>
</protein>
<feature type="region of interest" description="Disordered" evidence="1">
    <location>
        <begin position="337"/>
        <end position="358"/>
    </location>
</feature>
<gene>
    <name evidence="3" type="ORF">LCGC14_0105660</name>
</gene>
<evidence type="ECO:0000259" key="2">
    <source>
        <dbReference type="Pfam" id="PF05170"/>
    </source>
</evidence>
<dbReference type="EMBL" id="LAZR01000030">
    <property type="protein sequence ID" value="KKO02610.1"/>
    <property type="molecule type" value="Genomic_DNA"/>
</dbReference>
<organism evidence="3">
    <name type="scientific">marine sediment metagenome</name>
    <dbReference type="NCBI Taxonomy" id="412755"/>
    <lineage>
        <taxon>unclassified sequences</taxon>
        <taxon>metagenomes</taxon>
        <taxon>ecological metagenomes</taxon>
    </lineage>
</organism>
<dbReference type="GO" id="GO:0090313">
    <property type="term" value="P:regulation of protein targeting to membrane"/>
    <property type="evidence" value="ECO:0007669"/>
    <property type="project" value="TreeGrafter"/>
</dbReference>
<evidence type="ECO:0000256" key="1">
    <source>
        <dbReference type="SAM" id="MobiDB-lite"/>
    </source>
</evidence>
<feature type="region of interest" description="Disordered" evidence="1">
    <location>
        <begin position="125"/>
        <end position="146"/>
    </location>
</feature>
<evidence type="ECO:0000313" key="3">
    <source>
        <dbReference type="EMBL" id="KKO02610.1"/>
    </source>
</evidence>
<dbReference type="PANTHER" id="PTHR30441">
    <property type="entry name" value="DUF748 DOMAIN-CONTAINING PROTEIN"/>
    <property type="match status" value="1"/>
</dbReference>
<feature type="domain" description="AsmA" evidence="2">
    <location>
        <begin position="8"/>
        <end position="170"/>
    </location>
</feature>
<name>A0A0F9VEY0_9ZZZZ</name>
<feature type="compositionally biased region" description="Low complexity" evidence="1">
    <location>
        <begin position="339"/>
        <end position="358"/>
    </location>
</feature>
<comment type="caution">
    <text evidence="3">The sequence shown here is derived from an EMBL/GenBank/DDBJ whole genome shotgun (WGS) entry which is preliminary data.</text>
</comment>
<sequence>MKWIFRAIGILLLILAVAVGSLFLLPADRIARIAADQLHNLTGREVTITGDVGLTFWPVLGVTAGGLEVGNADWAKDGAMLSAANAAIGVDAMALIRGEIKITNIEAQSPTIRLEQRRDGRASWQFSDGGGAASIETAPSAPARSPRPLTIQRLDITDATLIYDAEGADLVRFAGVDLSLDWPERAGDAVIKAALRPAADRVTIEAKIDRFDQLLNGDIRPLRARVDTKGGGVTLAGRAGLSGAVAGDLWFKTSNTERFLAALGAGAIALPQGLGKTTDIKLDLTLTPDRRLALRDVVADLGGNALTGAADITLNGTPDVNAQFNVGTLDLTGFARSDTSGSPAPASGTAAPAPASSSGWSTAPIDASALAGFNGEIALRADSIDLGTLSLGATRVLLRNDRSRLVAELREIRAYAGVISGEFVINNRNGLSVGGALNAQSIAMQPLLQQTAGLGRFHGTGDAEVSFLGSGASLNAIMRSLSGSGAVNVGRGHIDGIDLDALMGNFDVEGGTTVFDSLAATFDMDQGVLRNDDLLMQLPNFTATGTGQVGLGAQTLDYTVTPKALQVNGDRGLAIPVRIFGPWAAPQIKPDLQAAVDMNFAKEKEKARQKLNEKLEEELGVSRQDGQSVEDALKQKVEDELRRGLFKLFD</sequence>
<dbReference type="GO" id="GO:0005886">
    <property type="term" value="C:plasma membrane"/>
    <property type="evidence" value="ECO:0007669"/>
    <property type="project" value="TreeGrafter"/>
</dbReference>
<dbReference type="InterPro" id="IPR052894">
    <property type="entry name" value="AsmA-related"/>
</dbReference>
<dbReference type="PANTHER" id="PTHR30441:SF4">
    <property type="entry name" value="PROTEIN ASMA"/>
    <property type="match status" value="1"/>
</dbReference>
<dbReference type="AlphaFoldDB" id="A0A0F9VEY0"/>
<reference evidence="3" key="1">
    <citation type="journal article" date="2015" name="Nature">
        <title>Complex archaea that bridge the gap between prokaryotes and eukaryotes.</title>
        <authorList>
            <person name="Spang A."/>
            <person name="Saw J.H."/>
            <person name="Jorgensen S.L."/>
            <person name="Zaremba-Niedzwiedzka K."/>
            <person name="Martijn J."/>
            <person name="Lind A.E."/>
            <person name="van Eijk R."/>
            <person name="Schleper C."/>
            <person name="Guy L."/>
            <person name="Ettema T.J."/>
        </authorList>
    </citation>
    <scope>NUCLEOTIDE SEQUENCE</scope>
</reference>
<accession>A0A0F9VEY0</accession>
<dbReference type="InterPro" id="IPR007844">
    <property type="entry name" value="AsmA"/>
</dbReference>
<dbReference type="Pfam" id="PF05170">
    <property type="entry name" value="AsmA"/>
    <property type="match status" value="2"/>
</dbReference>